<reference evidence="2 3" key="1">
    <citation type="submission" date="2019-03" db="EMBL/GenBank/DDBJ databases">
        <title>First draft genome of Liparis tanakae, snailfish: a comprehensive survey of snailfish specific genes.</title>
        <authorList>
            <person name="Kim W."/>
            <person name="Song I."/>
            <person name="Jeong J.-H."/>
            <person name="Kim D."/>
            <person name="Kim S."/>
            <person name="Ryu S."/>
            <person name="Song J.Y."/>
            <person name="Lee S.K."/>
        </authorList>
    </citation>
    <scope>NUCLEOTIDE SEQUENCE [LARGE SCALE GENOMIC DNA]</scope>
    <source>
        <tissue evidence="2">Muscle</tissue>
    </source>
</reference>
<feature type="region of interest" description="Disordered" evidence="1">
    <location>
        <begin position="75"/>
        <end position="121"/>
    </location>
</feature>
<dbReference type="EMBL" id="SRLO01004141">
    <property type="protein sequence ID" value="TNN30769.1"/>
    <property type="molecule type" value="Genomic_DNA"/>
</dbReference>
<feature type="region of interest" description="Disordered" evidence="1">
    <location>
        <begin position="1"/>
        <end position="38"/>
    </location>
</feature>
<proteinExistence type="predicted"/>
<dbReference type="OrthoDB" id="10518188at2759"/>
<accession>A0A4Z2EPP7</accession>
<name>A0A4Z2EPP7_9TELE</name>
<organism evidence="2 3">
    <name type="scientific">Liparis tanakae</name>
    <name type="common">Tanaka's snailfish</name>
    <dbReference type="NCBI Taxonomy" id="230148"/>
    <lineage>
        <taxon>Eukaryota</taxon>
        <taxon>Metazoa</taxon>
        <taxon>Chordata</taxon>
        <taxon>Craniata</taxon>
        <taxon>Vertebrata</taxon>
        <taxon>Euteleostomi</taxon>
        <taxon>Actinopterygii</taxon>
        <taxon>Neopterygii</taxon>
        <taxon>Teleostei</taxon>
        <taxon>Neoteleostei</taxon>
        <taxon>Acanthomorphata</taxon>
        <taxon>Eupercaria</taxon>
        <taxon>Perciformes</taxon>
        <taxon>Cottioidei</taxon>
        <taxon>Cottales</taxon>
        <taxon>Liparidae</taxon>
        <taxon>Liparis</taxon>
    </lineage>
</organism>
<dbReference type="Proteomes" id="UP000314294">
    <property type="component" value="Unassembled WGS sequence"/>
</dbReference>
<protein>
    <submittedName>
        <fullName evidence="2">Uncharacterized protein</fullName>
    </submittedName>
</protein>
<evidence type="ECO:0000313" key="2">
    <source>
        <dbReference type="EMBL" id="TNN30769.1"/>
    </source>
</evidence>
<keyword evidence="3" id="KW-1185">Reference proteome</keyword>
<sequence length="121" mass="13292">MKRKSPFLLMGPPEEDSPRQHGAGPPEGPTSGPRAVASRPVHAKMTLILSVNEVRHATRATHRPSFFVRMRFGEGGDASRASCGPRRAHAPHVESTRSRRRSGAEEEAPAGRRLSSRRPLR</sequence>
<dbReference type="AlphaFoldDB" id="A0A4Z2EPP7"/>
<comment type="caution">
    <text evidence="2">The sequence shown here is derived from an EMBL/GenBank/DDBJ whole genome shotgun (WGS) entry which is preliminary data.</text>
</comment>
<evidence type="ECO:0000313" key="3">
    <source>
        <dbReference type="Proteomes" id="UP000314294"/>
    </source>
</evidence>
<gene>
    <name evidence="2" type="ORF">EYF80_059081</name>
</gene>
<evidence type="ECO:0000256" key="1">
    <source>
        <dbReference type="SAM" id="MobiDB-lite"/>
    </source>
</evidence>